<feature type="region of interest" description="Disordered" evidence="1">
    <location>
        <begin position="180"/>
        <end position="246"/>
    </location>
</feature>
<dbReference type="PANTHER" id="PTHR10887:SF495">
    <property type="entry name" value="HELICASE SENATAXIN ISOFORM X1-RELATED"/>
    <property type="match status" value="1"/>
</dbReference>
<gene>
    <name evidence="3" type="ORF">RJ641_020328</name>
</gene>
<comment type="caution">
    <text evidence="3">The sequence shown here is derived from an EMBL/GenBank/DDBJ whole genome shotgun (WGS) entry which is preliminary data.</text>
</comment>
<dbReference type="PANTHER" id="PTHR10887">
    <property type="entry name" value="DNA2/NAM7 HELICASE FAMILY"/>
    <property type="match status" value="1"/>
</dbReference>
<dbReference type="SUPFAM" id="SSF52540">
    <property type="entry name" value="P-loop containing nucleoside triphosphate hydrolases"/>
    <property type="match status" value="1"/>
</dbReference>
<dbReference type="InterPro" id="IPR047187">
    <property type="entry name" value="SF1_C_Upf1"/>
</dbReference>
<keyword evidence="3" id="KW-0067">ATP-binding</keyword>
<keyword evidence="3" id="KW-0547">Nucleotide-binding</keyword>
<evidence type="ECO:0000259" key="2">
    <source>
        <dbReference type="Pfam" id="PF13087"/>
    </source>
</evidence>
<dbReference type="GO" id="GO:0004386">
    <property type="term" value="F:helicase activity"/>
    <property type="evidence" value="ECO:0007669"/>
    <property type="project" value="UniProtKB-KW"/>
</dbReference>
<keyword evidence="3" id="KW-0378">Hydrolase</keyword>
<name>A0AAN8YW36_9MAGN</name>
<keyword evidence="3" id="KW-0347">Helicase</keyword>
<dbReference type="InterPro" id="IPR041679">
    <property type="entry name" value="DNA2/NAM7-like_C"/>
</dbReference>
<dbReference type="Proteomes" id="UP001370490">
    <property type="component" value="Unassembled WGS sequence"/>
</dbReference>
<evidence type="ECO:0000313" key="4">
    <source>
        <dbReference type="Proteomes" id="UP001370490"/>
    </source>
</evidence>
<dbReference type="Gene3D" id="3.40.50.300">
    <property type="entry name" value="P-loop containing nucleotide triphosphate hydrolases"/>
    <property type="match status" value="1"/>
</dbReference>
<evidence type="ECO:0000256" key="1">
    <source>
        <dbReference type="SAM" id="MobiDB-lite"/>
    </source>
</evidence>
<sequence length="246" mass="27402">MSLYNECEADAAVELLKGFKRRYPSEFAGGRIGIITPSKRQLSFLRSWFSNAFGSSITADREFNTVDGFQGREVDVLLLSMVRAADTSSDSGGKNPTTIGFVADIRRMNFASTIARLSLWNLETSEDRKIEEEAGVRMKFLERNFQRGVDHQNLRRGNEGWKQREKINQKQTDLGNSLHKLTSENQRTHSDRSEYVHDNSKGSKSQILKVPTASSECHLGKKNVIVSNPSSGGSHKDSSNSSGAPK</sequence>
<feature type="domain" description="DNA2/NAM7 helicase-like C-terminal" evidence="2">
    <location>
        <begin position="2"/>
        <end position="120"/>
    </location>
</feature>
<dbReference type="InterPro" id="IPR045055">
    <property type="entry name" value="DNA2/NAM7-like"/>
</dbReference>
<dbReference type="EMBL" id="JBAMMX010000025">
    <property type="protein sequence ID" value="KAK6915211.1"/>
    <property type="molecule type" value="Genomic_DNA"/>
</dbReference>
<organism evidence="3 4">
    <name type="scientific">Dillenia turbinata</name>
    <dbReference type="NCBI Taxonomy" id="194707"/>
    <lineage>
        <taxon>Eukaryota</taxon>
        <taxon>Viridiplantae</taxon>
        <taxon>Streptophyta</taxon>
        <taxon>Embryophyta</taxon>
        <taxon>Tracheophyta</taxon>
        <taxon>Spermatophyta</taxon>
        <taxon>Magnoliopsida</taxon>
        <taxon>eudicotyledons</taxon>
        <taxon>Gunneridae</taxon>
        <taxon>Pentapetalae</taxon>
        <taxon>Dilleniales</taxon>
        <taxon>Dilleniaceae</taxon>
        <taxon>Dillenia</taxon>
    </lineage>
</organism>
<accession>A0AAN8YW36</accession>
<dbReference type="CDD" id="cd18808">
    <property type="entry name" value="SF1_C_Upf1"/>
    <property type="match status" value="1"/>
</dbReference>
<dbReference type="AlphaFoldDB" id="A0AAN8YW36"/>
<dbReference type="InterPro" id="IPR027417">
    <property type="entry name" value="P-loop_NTPase"/>
</dbReference>
<reference evidence="3 4" key="1">
    <citation type="submission" date="2023-12" db="EMBL/GenBank/DDBJ databases">
        <title>A high-quality genome assembly for Dillenia turbinata (Dilleniales).</title>
        <authorList>
            <person name="Chanderbali A."/>
        </authorList>
    </citation>
    <scope>NUCLEOTIDE SEQUENCE [LARGE SCALE GENOMIC DNA]</scope>
    <source>
        <strain evidence="3">LSX21</strain>
        <tissue evidence="3">Leaf</tissue>
    </source>
</reference>
<feature type="compositionally biased region" description="Basic and acidic residues" evidence="1">
    <location>
        <begin position="186"/>
        <end position="201"/>
    </location>
</feature>
<protein>
    <submittedName>
        <fullName evidence="3">DNA2/NAM7 helicase-like, C-terminal</fullName>
    </submittedName>
</protein>
<evidence type="ECO:0000313" key="3">
    <source>
        <dbReference type="EMBL" id="KAK6915211.1"/>
    </source>
</evidence>
<feature type="compositionally biased region" description="Low complexity" evidence="1">
    <location>
        <begin position="227"/>
        <end position="246"/>
    </location>
</feature>
<keyword evidence="4" id="KW-1185">Reference proteome</keyword>
<proteinExistence type="predicted"/>
<dbReference type="Pfam" id="PF13087">
    <property type="entry name" value="AAA_12"/>
    <property type="match status" value="1"/>
</dbReference>